<feature type="domain" description="HTH hxlR-type" evidence="4">
    <location>
        <begin position="22"/>
        <end position="121"/>
    </location>
</feature>
<evidence type="ECO:0000313" key="5">
    <source>
        <dbReference type="EMBL" id="KRO26451.1"/>
    </source>
</evidence>
<keyword evidence="6" id="KW-1185">Reference proteome</keyword>
<sequence length="140" mass="15649">MDYDGDKELPMYTPKLTKDIRNPLEAGLACVSGKWKTRIICALMNGGPMRYKQVKANLSGVTDAVLAQTLKELTTDAIVARTQYDEMPVRVEYALTVKGQAAIPMLQGIARWTQAYNPEWAQVRCGCGRPDCLFDQPQEH</sequence>
<dbReference type="EMBL" id="AYGX02000133">
    <property type="protein sequence ID" value="KRO26451.1"/>
    <property type="molecule type" value="Genomic_DNA"/>
</dbReference>
<dbReference type="PANTHER" id="PTHR33204">
    <property type="entry name" value="TRANSCRIPTIONAL REGULATOR, MARR FAMILY"/>
    <property type="match status" value="1"/>
</dbReference>
<accession>A0A0R2NRB1</accession>
<dbReference type="PANTHER" id="PTHR33204:SF29">
    <property type="entry name" value="TRANSCRIPTIONAL REGULATOR"/>
    <property type="match status" value="1"/>
</dbReference>
<keyword evidence="2" id="KW-0238">DNA-binding</keyword>
<keyword evidence="3" id="KW-0804">Transcription</keyword>
<evidence type="ECO:0000313" key="6">
    <source>
        <dbReference type="Proteomes" id="UP000050920"/>
    </source>
</evidence>
<gene>
    <name evidence="5" type="ORF">DY78_GL000944</name>
</gene>
<dbReference type="SUPFAM" id="SSF46785">
    <property type="entry name" value="Winged helix' DNA-binding domain"/>
    <property type="match status" value="1"/>
</dbReference>
<dbReference type="Pfam" id="PF01638">
    <property type="entry name" value="HxlR"/>
    <property type="match status" value="1"/>
</dbReference>
<protein>
    <recommendedName>
        <fullName evidence="4">HTH hxlR-type domain-containing protein</fullName>
    </recommendedName>
</protein>
<dbReference type="AlphaFoldDB" id="A0A0R2NRB1"/>
<organism evidence="5 6">
    <name type="scientific">Lactiplantibacillus fabifermentans DSM 21115</name>
    <dbReference type="NCBI Taxonomy" id="1413187"/>
    <lineage>
        <taxon>Bacteria</taxon>
        <taxon>Bacillati</taxon>
        <taxon>Bacillota</taxon>
        <taxon>Bacilli</taxon>
        <taxon>Lactobacillales</taxon>
        <taxon>Lactobacillaceae</taxon>
        <taxon>Lactiplantibacillus</taxon>
    </lineage>
</organism>
<dbReference type="Gene3D" id="1.10.10.10">
    <property type="entry name" value="Winged helix-like DNA-binding domain superfamily/Winged helix DNA-binding domain"/>
    <property type="match status" value="1"/>
</dbReference>
<reference evidence="5 6" key="1">
    <citation type="journal article" date="2015" name="Genome Announc.">
        <title>Expanding the biotechnology potential of lactobacilli through comparative genomics of 213 strains and associated genera.</title>
        <authorList>
            <person name="Sun Z."/>
            <person name="Harris H.M."/>
            <person name="McCann A."/>
            <person name="Guo C."/>
            <person name="Argimon S."/>
            <person name="Zhang W."/>
            <person name="Yang X."/>
            <person name="Jeffery I.B."/>
            <person name="Cooney J.C."/>
            <person name="Kagawa T.F."/>
            <person name="Liu W."/>
            <person name="Song Y."/>
            <person name="Salvetti E."/>
            <person name="Wrobel A."/>
            <person name="Rasinkangas P."/>
            <person name="Parkhill J."/>
            <person name="Rea M.C."/>
            <person name="O'Sullivan O."/>
            <person name="Ritari J."/>
            <person name="Douillard F.P."/>
            <person name="Paul Ross R."/>
            <person name="Yang R."/>
            <person name="Briner A.E."/>
            <person name="Felis G.E."/>
            <person name="de Vos W.M."/>
            <person name="Barrangou R."/>
            <person name="Klaenhammer T.R."/>
            <person name="Caufield P.W."/>
            <person name="Cui Y."/>
            <person name="Zhang H."/>
            <person name="O'Toole P.W."/>
        </authorList>
    </citation>
    <scope>NUCLEOTIDE SEQUENCE [LARGE SCALE GENOMIC DNA]</scope>
    <source>
        <strain evidence="5 6">DSM 21115</strain>
    </source>
</reference>
<dbReference type="InterPro" id="IPR036390">
    <property type="entry name" value="WH_DNA-bd_sf"/>
</dbReference>
<evidence type="ECO:0000256" key="3">
    <source>
        <dbReference type="ARBA" id="ARBA00023163"/>
    </source>
</evidence>
<keyword evidence="1" id="KW-0805">Transcription regulation</keyword>
<evidence type="ECO:0000256" key="2">
    <source>
        <dbReference type="ARBA" id="ARBA00023125"/>
    </source>
</evidence>
<dbReference type="Proteomes" id="UP000050920">
    <property type="component" value="Unassembled WGS sequence"/>
</dbReference>
<name>A0A0R2NRB1_9LACO</name>
<dbReference type="InterPro" id="IPR002577">
    <property type="entry name" value="HTH_HxlR"/>
</dbReference>
<evidence type="ECO:0000259" key="4">
    <source>
        <dbReference type="PROSITE" id="PS51118"/>
    </source>
</evidence>
<dbReference type="PROSITE" id="PS51118">
    <property type="entry name" value="HTH_HXLR"/>
    <property type="match status" value="1"/>
</dbReference>
<evidence type="ECO:0000256" key="1">
    <source>
        <dbReference type="ARBA" id="ARBA00023015"/>
    </source>
</evidence>
<proteinExistence type="predicted"/>
<comment type="caution">
    <text evidence="5">The sequence shown here is derived from an EMBL/GenBank/DDBJ whole genome shotgun (WGS) entry which is preliminary data.</text>
</comment>
<dbReference type="InterPro" id="IPR036388">
    <property type="entry name" value="WH-like_DNA-bd_sf"/>
</dbReference>
<dbReference type="GO" id="GO:0003677">
    <property type="term" value="F:DNA binding"/>
    <property type="evidence" value="ECO:0007669"/>
    <property type="project" value="UniProtKB-KW"/>
</dbReference>